<dbReference type="SUPFAM" id="SSF54447">
    <property type="entry name" value="ssDNA-binding transcriptional regulator domain"/>
    <property type="match status" value="1"/>
</dbReference>
<accession>A0A1A8VYA0</accession>
<protein>
    <submittedName>
        <fullName evidence="1">Uncharacterized protein</fullName>
    </submittedName>
</protein>
<proteinExistence type="predicted"/>
<reference evidence="2" key="1">
    <citation type="submission" date="2016-05" db="EMBL/GenBank/DDBJ databases">
        <authorList>
            <person name="Naeem Raeece"/>
        </authorList>
    </citation>
    <scope>NUCLEOTIDE SEQUENCE [LARGE SCALE GENOMIC DNA]</scope>
</reference>
<name>A0A1A8VYA0_PLAOA</name>
<dbReference type="GO" id="GO:0006355">
    <property type="term" value="P:regulation of DNA-templated transcription"/>
    <property type="evidence" value="ECO:0007669"/>
    <property type="project" value="InterPro"/>
</dbReference>
<gene>
    <name evidence="1" type="ORF">POVCU2_0025680</name>
</gene>
<dbReference type="Gene3D" id="2.30.31.10">
    <property type="entry name" value="Transcriptional Coactivator Pc4, Chain A"/>
    <property type="match status" value="1"/>
</dbReference>
<dbReference type="InterPro" id="IPR009044">
    <property type="entry name" value="ssDNA-bd_transcriptional_reg"/>
</dbReference>
<dbReference type="GO" id="GO:0003677">
    <property type="term" value="F:DNA binding"/>
    <property type="evidence" value="ECO:0007669"/>
    <property type="project" value="InterPro"/>
</dbReference>
<evidence type="ECO:0000313" key="2">
    <source>
        <dbReference type="Proteomes" id="UP000078560"/>
    </source>
</evidence>
<sequence>MRGGFLNTVMFLKSLDGNVEHLLRITNMKRKHFRSPLTKMMYNTYKNKVFNSGIYSGVTPNYTHTNMHMNNPENSTNHISNPSNYKYDPSNNFYQTKYNNYNVPNMPNVHNVHNAQNMPNVQNEITNSSNTIYQYFSIFGSTAMCLIKPVYPDYIVNKNKVTIYGKGGFQFIFMKKQINSNKYDKNNKLCLFLKINTLSNILSIKDVEKIKTPIIIKGNNYSYLIIDKHKDKKDHVVIKYKYQPVIITDNFNDIDNLDIEMNEKNTNGKDSNDEKKNNFEELHVSSSFSEFMLFQKAANQLLPQLLGWARHH</sequence>
<dbReference type="EMBL" id="FLQU01000353">
    <property type="protein sequence ID" value="SBS84351.1"/>
    <property type="molecule type" value="Genomic_DNA"/>
</dbReference>
<organism evidence="1 2">
    <name type="scientific">Plasmodium ovale curtisi</name>
    <dbReference type="NCBI Taxonomy" id="864141"/>
    <lineage>
        <taxon>Eukaryota</taxon>
        <taxon>Sar</taxon>
        <taxon>Alveolata</taxon>
        <taxon>Apicomplexa</taxon>
        <taxon>Aconoidasida</taxon>
        <taxon>Haemosporida</taxon>
        <taxon>Plasmodiidae</taxon>
        <taxon>Plasmodium</taxon>
        <taxon>Plasmodium (Plasmodium)</taxon>
    </lineage>
</organism>
<dbReference type="AlphaFoldDB" id="A0A1A8VYA0"/>
<dbReference type="Proteomes" id="UP000078560">
    <property type="component" value="Unassembled WGS sequence"/>
</dbReference>
<evidence type="ECO:0000313" key="1">
    <source>
        <dbReference type="EMBL" id="SBS84351.1"/>
    </source>
</evidence>